<feature type="active site" evidence="3 4">
    <location>
        <position position="202"/>
    </location>
</feature>
<keyword evidence="3 5" id="KW-0597">Phosphoprotein</keyword>
<dbReference type="NCBIfam" id="NF001965">
    <property type="entry name" value="PRK00742.1"/>
    <property type="match status" value="1"/>
</dbReference>
<dbReference type="SMART" id="SM00448">
    <property type="entry name" value="REC"/>
    <property type="match status" value="1"/>
</dbReference>
<dbReference type="PROSITE" id="PS50110">
    <property type="entry name" value="RESPONSE_REGULATORY"/>
    <property type="match status" value="1"/>
</dbReference>
<name>A0A518HPG8_9BACT</name>
<dbReference type="PANTHER" id="PTHR42872">
    <property type="entry name" value="PROTEIN-GLUTAMATE METHYLESTERASE/PROTEIN-GLUTAMINE GLUTAMINASE"/>
    <property type="match status" value="1"/>
</dbReference>
<keyword evidence="1 3" id="KW-0378">Hydrolase</keyword>
<dbReference type="GO" id="GO:0006935">
    <property type="term" value="P:chemotaxis"/>
    <property type="evidence" value="ECO:0007669"/>
    <property type="project" value="UniProtKB-UniRule"/>
</dbReference>
<dbReference type="SUPFAM" id="SSF52738">
    <property type="entry name" value="Methylesterase CheB, C-terminal domain"/>
    <property type="match status" value="1"/>
</dbReference>
<keyword evidence="3 4" id="KW-0145">Chemotaxis</keyword>
<dbReference type="PANTHER" id="PTHR42872:SF3">
    <property type="entry name" value="PROTEIN-GLUTAMATE METHYLESTERASE_PROTEIN-GLUTAMINE GLUTAMINASE 1"/>
    <property type="match status" value="1"/>
</dbReference>
<dbReference type="Gene3D" id="3.40.50.2300">
    <property type="match status" value="1"/>
</dbReference>
<dbReference type="KEGG" id="snep:Enr13x_25920"/>
<feature type="domain" description="CheB-type methylesterase" evidence="7">
    <location>
        <begin position="170"/>
        <end position="356"/>
    </location>
</feature>
<evidence type="ECO:0000259" key="6">
    <source>
        <dbReference type="PROSITE" id="PS50110"/>
    </source>
</evidence>
<comment type="catalytic activity">
    <reaction evidence="3">
        <text>L-glutaminyl-[protein] + H2O = L-glutamyl-[protein] + NH4(+)</text>
        <dbReference type="Rhea" id="RHEA:16441"/>
        <dbReference type="Rhea" id="RHEA-COMP:10207"/>
        <dbReference type="Rhea" id="RHEA-COMP:10208"/>
        <dbReference type="ChEBI" id="CHEBI:15377"/>
        <dbReference type="ChEBI" id="CHEBI:28938"/>
        <dbReference type="ChEBI" id="CHEBI:29973"/>
        <dbReference type="ChEBI" id="CHEBI:30011"/>
        <dbReference type="EC" id="3.5.1.44"/>
    </reaction>
</comment>
<dbReference type="PROSITE" id="PS50122">
    <property type="entry name" value="CHEB"/>
    <property type="match status" value="1"/>
</dbReference>
<dbReference type="EC" id="3.1.1.61" evidence="3"/>
<dbReference type="Proteomes" id="UP000319004">
    <property type="component" value="Chromosome"/>
</dbReference>
<organism evidence="8 9">
    <name type="scientific">Stieleria neptunia</name>
    <dbReference type="NCBI Taxonomy" id="2527979"/>
    <lineage>
        <taxon>Bacteria</taxon>
        <taxon>Pseudomonadati</taxon>
        <taxon>Planctomycetota</taxon>
        <taxon>Planctomycetia</taxon>
        <taxon>Pirellulales</taxon>
        <taxon>Pirellulaceae</taxon>
        <taxon>Stieleria</taxon>
    </lineage>
</organism>
<dbReference type="Pfam" id="PF01339">
    <property type="entry name" value="CheB_methylest"/>
    <property type="match status" value="1"/>
</dbReference>
<dbReference type="Gene3D" id="3.40.50.180">
    <property type="entry name" value="Methylesterase CheB, C-terminal domain"/>
    <property type="match status" value="1"/>
</dbReference>
<evidence type="ECO:0000313" key="9">
    <source>
        <dbReference type="Proteomes" id="UP000319004"/>
    </source>
</evidence>
<evidence type="ECO:0000256" key="5">
    <source>
        <dbReference type="PROSITE-ProRule" id="PRU00169"/>
    </source>
</evidence>
<dbReference type="EC" id="3.5.1.44" evidence="3"/>
<dbReference type="InterPro" id="IPR008248">
    <property type="entry name" value="CheB-like"/>
</dbReference>
<dbReference type="Pfam" id="PF00072">
    <property type="entry name" value="Response_reg"/>
    <property type="match status" value="1"/>
</dbReference>
<dbReference type="GO" id="GO:0050568">
    <property type="term" value="F:protein-glutamine glutaminase activity"/>
    <property type="evidence" value="ECO:0007669"/>
    <property type="project" value="UniProtKB-UniRule"/>
</dbReference>
<evidence type="ECO:0000256" key="2">
    <source>
        <dbReference type="ARBA" id="ARBA00048267"/>
    </source>
</evidence>
<dbReference type="HAMAP" id="MF_00099">
    <property type="entry name" value="CheB_chemtxs"/>
    <property type="match status" value="1"/>
</dbReference>
<accession>A0A518HPG8</accession>
<dbReference type="GO" id="GO:0000156">
    <property type="term" value="F:phosphorelay response regulator activity"/>
    <property type="evidence" value="ECO:0007669"/>
    <property type="project" value="InterPro"/>
</dbReference>
<dbReference type="EMBL" id="CP037423">
    <property type="protein sequence ID" value="QDV42742.1"/>
    <property type="molecule type" value="Genomic_DNA"/>
</dbReference>
<evidence type="ECO:0000313" key="8">
    <source>
        <dbReference type="EMBL" id="QDV42742.1"/>
    </source>
</evidence>
<evidence type="ECO:0000256" key="3">
    <source>
        <dbReference type="HAMAP-Rule" id="MF_00099"/>
    </source>
</evidence>
<dbReference type="PIRSF" id="PIRSF000876">
    <property type="entry name" value="RR_chemtxs_CheB"/>
    <property type="match status" value="1"/>
</dbReference>
<dbReference type="InterPro" id="IPR011006">
    <property type="entry name" value="CheY-like_superfamily"/>
</dbReference>
<evidence type="ECO:0000256" key="1">
    <source>
        <dbReference type="ARBA" id="ARBA00022801"/>
    </source>
</evidence>
<dbReference type="RefSeq" id="WP_145386379.1">
    <property type="nucleotide sequence ID" value="NZ_CP037423.1"/>
</dbReference>
<evidence type="ECO:0000259" key="7">
    <source>
        <dbReference type="PROSITE" id="PS50122"/>
    </source>
</evidence>
<feature type="domain" description="Response regulatory" evidence="6">
    <location>
        <begin position="6"/>
        <end position="124"/>
    </location>
</feature>
<reference evidence="8 9" key="1">
    <citation type="submission" date="2019-03" db="EMBL/GenBank/DDBJ databases">
        <title>Deep-cultivation of Planctomycetes and their phenomic and genomic characterization uncovers novel biology.</title>
        <authorList>
            <person name="Wiegand S."/>
            <person name="Jogler M."/>
            <person name="Boedeker C."/>
            <person name="Pinto D."/>
            <person name="Vollmers J."/>
            <person name="Rivas-Marin E."/>
            <person name="Kohn T."/>
            <person name="Peeters S.H."/>
            <person name="Heuer A."/>
            <person name="Rast P."/>
            <person name="Oberbeckmann S."/>
            <person name="Bunk B."/>
            <person name="Jeske O."/>
            <person name="Meyerdierks A."/>
            <person name="Storesund J.E."/>
            <person name="Kallscheuer N."/>
            <person name="Luecker S."/>
            <person name="Lage O.M."/>
            <person name="Pohl T."/>
            <person name="Merkel B.J."/>
            <person name="Hornburger P."/>
            <person name="Mueller R.-W."/>
            <person name="Bruemmer F."/>
            <person name="Labrenz M."/>
            <person name="Spormann A.M."/>
            <person name="Op den Camp H."/>
            <person name="Overmann J."/>
            <person name="Amann R."/>
            <person name="Jetten M.S.M."/>
            <person name="Mascher T."/>
            <person name="Medema M.H."/>
            <person name="Devos D.P."/>
            <person name="Kaster A.-K."/>
            <person name="Ovreas L."/>
            <person name="Rohde M."/>
            <person name="Galperin M.Y."/>
            <person name="Jogler C."/>
        </authorList>
    </citation>
    <scope>NUCLEOTIDE SEQUENCE [LARGE SCALE GENOMIC DNA]</scope>
    <source>
        <strain evidence="8 9">Enr13</strain>
    </source>
</reference>
<comment type="similarity">
    <text evidence="3">Belongs to the CheB family.</text>
</comment>
<feature type="active site" evidence="3 4">
    <location>
        <position position="298"/>
    </location>
</feature>
<dbReference type="InterPro" id="IPR035909">
    <property type="entry name" value="CheB_C"/>
</dbReference>
<gene>
    <name evidence="3 8" type="primary">cheB</name>
    <name evidence="8" type="ORF">Enr13x_25920</name>
</gene>
<comment type="subcellular location">
    <subcellularLocation>
        <location evidence="3">Cytoplasm</location>
    </subcellularLocation>
</comment>
<comment type="catalytic activity">
    <reaction evidence="2 3">
        <text>[protein]-L-glutamate 5-O-methyl ester + H2O = L-glutamyl-[protein] + methanol + H(+)</text>
        <dbReference type="Rhea" id="RHEA:23236"/>
        <dbReference type="Rhea" id="RHEA-COMP:10208"/>
        <dbReference type="Rhea" id="RHEA-COMP:10311"/>
        <dbReference type="ChEBI" id="CHEBI:15377"/>
        <dbReference type="ChEBI" id="CHEBI:15378"/>
        <dbReference type="ChEBI" id="CHEBI:17790"/>
        <dbReference type="ChEBI" id="CHEBI:29973"/>
        <dbReference type="ChEBI" id="CHEBI:82795"/>
        <dbReference type="EC" id="3.1.1.61"/>
    </reaction>
</comment>
<dbReference type="GO" id="GO:0008984">
    <property type="term" value="F:protein-glutamate methylesterase activity"/>
    <property type="evidence" value="ECO:0007669"/>
    <property type="project" value="UniProtKB-UniRule"/>
</dbReference>
<dbReference type="OrthoDB" id="9793421at2"/>
<dbReference type="InterPro" id="IPR000673">
    <property type="entry name" value="Sig_transdc_resp-reg_Me-estase"/>
</dbReference>
<comment type="function">
    <text evidence="3">Involved in chemotaxis. Part of a chemotaxis signal transduction system that modulates chemotaxis in response to various stimuli. Catalyzes the demethylation of specific methylglutamate residues introduced into the chemoreceptors (methyl-accepting chemotaxis proteins or MCP) by CheR. Also mediates the irreversible deamidation of specific glutamine residues to glutamic acid.</text>
</comment>
<dbReference type="InterPro" id="IPR001789">
    <property type="entry name" value="Sig_transdc_resp-reg_receiver"/>
</dbReference>
<comment type="PTM">
    <text evidence="3">Phosphorylated by CheA. Phosphorylation of the N-terminal regulatory domain activates the methylesterase activity.</text>
</comment>
<dbReference type="GO" id="GO:0005737">
    <property type="term" value="C:cytoplasm"/>
    <property type="evidence" value="ECO:0007669"/>
    <property type="project" value="UniProtKB-SubCell"/>
</dbReference>
<feature type="modified residue" description="4-aspartylphosphate" evidence="3 5">
    <location>
        <position position="57"/>
    </location>
</feature>
<comment type="domain">
    <text evidence="3">Contains a C-terminal catalytic domain, and an N-terminal region which modulates catalytic activity.</text>
</comment>
<sequence>MNKEIRVMVCDDSAIMRRLIKTALELEPSMKVVCEAKHGRDAIDQLDPTRPDIVVMDIEMPVMDGVEAVREIRKLGRTLPVIMFSSLTSRGAEASLDAIAAGATDFATKPTGAGHIQQALESLRRDLIPKLLQWTAGKRADSIATVSPAEPTPAFATRDAEGSKRGVAAIAIGVSTGGPQALSKLLSGLPHDFPAPILIVQHMPPVFTGLLAERLSAQTGHCVREAADGDRLTPGTILIAPGDYHMVASRERDGVHVRLNQEPPENACRPSVNPLFCSLGNCFGDQALGVVLTGMGQDGTRGAQSLKACGARVYVQDQESSIVWGMPGQVAECGLADRVLPLDQIAFQILRVVGSGIREPLTASTS</sequence>
<keyword evidence="3" id="KW-0963">Cytoplasm</keyword>
<dbReference type="CDD" id="cd16432">
    <property type="entry name" value="CheB_Rec"/>
    <property type="match status" value="1"/>
</dbReference>
<feature type="active site" evidence="3 4">
    <location>
        <position position="175"/>
    </location>
</feature>
<protein>
    <recommendedName>
        <fullName evidence="3">Protein-glutamate methylesterase/protein-glutamine glutaminase</fullName>
        <ecNumber evidence="3">3.1.1.61</ecNumber>
        <ecNumber evidence="3">3.5.1.44</ecNumber>
    </recommendedName>
</protein>
<dbReference type="AlphaFoldDB" id="A0A518HPG8"/>
<dbReference type="CDD" id="cd17541">
    <property type="entry name" value="REC_CheB-like"/>
    <property type="match status" value="1"/>
</dbReference>
<dbReference type="SUPFAM" id="SSF52172">
    <property type="entry name" value="CheY-like"/>
    <property type="match status" value="1"/>
</dbReference>
<proteinExistence type="inferred from homology"/>
<evidence type="ECO:0000256" key="4">
    <source>
        <dbReference type="PROSITE-ProRule" id="PRU00050"/>
    </source>
</evidence>
<keyword evidence="9" id="KW-1185">Reference proteome</keyword>